<organism evidence="1">
    <name type="scientific">Aspergillus niger</name>
    <dbReference type="NCBI Taxonomy" id="5061"/>
    <lineage>
        <taxon>Eukaryota</taxon>
        <taxon>Fungi</taxon>
        <taxon>Dikarya</taxon>
        <taxon>Ascomycota</taxon>
        <taxon>Pezizomycotina</taxon>
        <taxon>Eurotiomycetes</taxon>
        <taxon>Eurotiomycetidae</taxon>
        <taxon>Eurotiales</taxon>
        <taxon>Aspergillaceae</taxon>
        <taxon>Aspergillus</taxon>
        <taxon>Aspergillus subgen. Circumdati</taxon>
    </lineage>
</organism>
<sequence length="110" mass="11753">MARDPVAEDRGERGKVWGEKQGVAGVAIGRVPGPLKLGNSNGAGIRKRILRDGRALMRPVWFSSSRRRYGKEETLTLPAGGAATGLCVRVRCRSLAITPLLGGCDLLLIT</sequence>
<accession>A0AAJ8BQ73</accession>
<dbReference type="GeneID" id="84591392"/>
<name>A0AAJ8BQ73_ASPNG</name>
<gene>
    <name evidence="1" type="ORF">An07g05070</name>
</gene>
<reference evidence="1" key="1">
    <citation type="submission" date="2025-02" db="EMBL/GenBank/DDBJ databases">
        <authorList>
            <consortium name="NCBI Genome Project"/>
        </authorList>
    </citation>
    <scope>NUCLEOTIDE SEQUENCE</scope>
</reference>
<evidence type="ECO:0000313" key="1">
    <source>
        <dbReference type="RefSeq" id="XP_059600928.1"/>
    </source>
</evidence>
<dbReference type="AlphaFoldDB" id="A0AAJ8BQ73"/>
<reference evidence="1" key="2">
    <citation type="submission" date="2025-08" db="UniProtKB">
        <authorList>
            <consortium name="RefSeq"/>
        </authorList>
    </citation>
    <scope>IDENTIFICATION</scope>
</reference>
<dbReference type="VEuPathDB" id="FungiDB:An07g05070"/>
<dbReference type="KEGG" id="ang:An07g05070"/>
<protein>
    <submittedName>
        <fullName evidence="1">Uncharacterized protein</fullName>
    </submittedName>
</protein>
<proteinExistence type="predicted"/>
<dbReference type="RefSeq" id="XP_059600928.1">
    <property type="nucleotide sequence ID" value="XM_059748450.1"/>
</dbReference>